<feature type="transmembrane region" description="Helical" evidence="1">
    <location>
        <begin position="194"/>
        <end position="212"/>
    </location>
</feature>
<keyword evidence="3" id="KW-0012">Acyltransferase</keyword>
<keyword evidence="1" id="KW-1133">Transmembrane helix</keyword>
<evidence type="ECO:0000256" key="1">
    <source>
        <dbReference type="SAM" id="Phobius"/>
    </source>
</evidence>
<keyword evidence="1" id="KW-0472">Membrane</keyword>
<dbReference type="Proteomes" id="UP001404845">
    <property type="component" value="Unassembled WGS sequence"/>
</dbReference>
<dbReference type="Pfam" id="PF01757">
    <property type="entry name" value="Acyl_transf_3"/>
    <property type="match status" value="1"/>
</dbReference>
<dbReference type="EMBL" id="JAQYXL010000001">
    <property type="protein sequence ID" value="MEN3229705.1"/>
    <property type="molecule type" value="Genomic_DNA"/>
</dbReference>
<feature type="transmembrane region" description="Helical" evidence="1">
    <location>
        <begin position="256"/>
        <end position="276"/>
    </location>
</feature>
<evidence type="ECO:0000313" key="4">
    <source>
        <dbReference type="Proteomes" id="UP001404845"/>
    </source>
</evidence>
<dbReference type="InterPro" id="IPR002656">
    <property type="entry name" value="Acyl_transf_3_dom"/>
</dbReference>
<proteinExistence type="predicted"/>
<comment type="caution">
    <text evidence="3">The sequence shown here is derived from an EMBL/GenBank/DDBJ whole genome shotgun (WGS) entry which is preliminary data.</text>
</comment>
<organism evidence="3 4">
    <name type="scientific">Methylorubrum rhodesianum</name>
    <dbReference type="NCBI Taxonomy" id="29427"/>
    <lineage>
        <taxon>Bacteria</taxon>
        <taxon>Pseudomonadati</taxon>
        <taxon>Pseudomonadota</taxon>
        <taxon>Alphaproteobacteria</taxon>
        <taxon>Hyphomicrobiales</taxon>
        <taxon>Methylobacteriaceae</taxon>
        <taxon>Methylorubrum</taxon>
    </lineage>
</organism>
<name>A0ABU9ZFT6_9HYPH</name>
<sequence>MVILSHFAGDPYYKHFGYYSVSVFFILSGFAITAALNEVYAFDLKRFWINRALRLLPLYYITLAATLGTVLALPGETARFSTHWAGPSLHDFWLNLLLLPMMSWEHQFRLVMPAWSVAVEILMYAYLSLGFARRKSYATWLFATAVVFHALTALGGDGWHTRYFDPHGATLGFSIGALIYFQRKQRLSKISPRAVPPLLMLWIANMICGGWILSDDYVRLGGFYLNSIIGAALVTALADWRPAATLRVVDAHMGELAYPVFLCHWLAGFAVALAAFSPEVRGTGFALAAILASLGIAVVMASLNARCIEPMRRNIRRGAGITVPRTRGGGAVTAAGA</sequence>
<dbReference type="InterPro" id="IPR050879">
    <property type="entry name" value="Acyltransferase_3"/>
</dbReference>
<feature type="transmembrane region" description="Helical" evidence="1">
    <location>
        <begin position="110"/>
        <end position="129"/>
    </location>
</feature>
<dbReference type="RefSeq" id="WP_345971410.1">
    <property type="nucleotide sequence ID" value="NZ_JAQYXL010000001.1"/>
</dbReference>
<dbReference type="PANTHER" id="PTHR23028">
    <property type="entry name" value="ACETYLTRANSFERASE"/>
    <property type="match status" value="1"/>
</dbReference>
<keyword evidence="4" id="KW-1185">Reference proteome</keyword>
<gene>
    <name evidence="3" type="ORF">PUR21_18975</name>
</gene>
<feature type="domain" description="Acyltransferase 3" evidence="2">
    <location>
        <begin position="15"/>
        <end position="300"/>
    </location>
</feature>
<keyword evidence="3" id="KW-0808">Transferase</keyword>
<feature type="transmembrane region" description="Helical" evidence="1">
    <location>
        <begin position="282"/>
        <end position="303"/>
    </location>
</feature>
<keyword evidence="1" id="KW-0812">Transmembrane</keyword>
<protein>
    <submittedName>
        <fullName evidence="3">Acyltransferase</fullName>
    </submittedName>
</protein>
<feature type="transmembrane region" description="Helical" evidence="1">
    <location>
        <begin position="224"/>
        <end position="244"/>
    </location>
</feature>
<feature type="transmembrane region" description="Helical" evidence="1">
    <location>
        <begin position="16"/>
        <end position="40"/>
    </location>
</feature>
<dbReference type="GO" id="GO:0016746">
    <property type="term" value="F:acyltransferase activity"/>
    <property type="evidence" value="ECO:0007669"/>
    <property type="project" value="UniProtKB-KW"/>
</dbReference>
<reference evidence="3 4" key="1">
    <citation type="journal article" date="2023" name="PLoS ONE">
        <title>Complete genome assembly of Hawai'i environmental nontuberculous mycobacteria reveals unexpected co-isolation with methylobacteria.</title>
        <authorList>
            <person name="Hendrix J."/>
            <person name="Epperson L.E."/>
            <person name="Tong E.I."/>
            <person name="Chan Y.L."/>
            <person name="Hasan N.A."/>
            <person name="Dawrs S.N."/>
            <person name="Norton G.J."/>
            <person name="Virdi R."/>
            <person name="Crooks J.L."/>
            <person name="Chan E.D."/>
            <person name="Honda J.R."/>
            <person name="Strong M."/>
        </authorList>
    </citation>
    <scope>NUCLEOTIDE SEQUENCE [LARGE SCALE GENOMIC DNA]</scope>
    <source>
        <strain evidence="3 4">NJH_HI01</strain>
    </source>
</reference>
<accession>A0ABU9ZFT6</accession>
<evidence type="ECO:0000313" key="3">
    <source>
        <dbReference type="EMBL" id="MEN3229705.1"/>
    </source>
</evidence>
<evidence type="ECO:0000259" key="2">
    <source>
        <dbReference type="Pfam" id="PF01757"/>
    </source>
</evidence>
<feature type="transmembrane region" description="Helical" evidence="1">
    <location>
        <begin position="136"/>
        <end position="154"/>
    </location>
</feature>
<feature type="transmembrane region" description="Helical" evidence="1">
    <location>
        <begin position="52"/>
        <end position="73"/>
    </location>
</feature>
<feature type="transmembrane region" description="Helical" evidence="1">
    <location>
        <begin position="166"/>
        <end position="182"/>
    </location>
</feature>